<proteinExistence type="predicted"/>
<dbReference type="Proteomes" id="UP000499080">
    <property type="component" value="Unassembled WGS sequence"/>
</dbReference>
<dbReference type="Pfam" id="PF25597">
    <property type="entry name" value="SH3_retrovirus"/>
    <property type="match status" value="1"/>
</dbReference>
<dbReference type="AlphaFoldDB" id="A0A4Y2BWG4"/>
<name>A0A4Y2BWG4_ARAVE</name>
<comment type="caution">
    <text evidence="2">The sequence shown here is derived from an EMBL/GenBank/DDBJ whole genome shotgun (WGS) entry which is preliminary data.</text>
</comment>
<dbReference type="InterPro" id="IPR057670">
    <property type="entry name" value="SH3_retrovirus"/>
</dbReference>
<sequence>MRAKLGIMIGYALHTKGYRIWLKDGKKLVETINVWFDDNTKGIDINQNTNRYPKFNFTIPNYSDNEGNLDTVIGSLSSRLAAERSSESSQRHTKNLVHL</sequence>
<feature type="domain" description="Retroviral polymerase SH3-like" evidence="1">
    <location>
        <begin position="2"/>
        <end position="41"/>
    </location>
</feature>
<protein>
    <recommendedName>
        <fullName evidence="1">Retroviral polymerase SH3-like domain-containing protein</fullName>
    </recommendedName>
</protein>
<dbReference type="EMBL" id="BGPR01000111">
    <property type="protein sequence ID" value="GBL95454.1"/>
    <property type="molecule type" value="Genomic_DNA"/>
</dbReference>
<gene>
    <name evidence="2" type="ORF">AVEN_154841_1</name>
</gene>
<evidence type="ECO:0000313" key="3">
    <source>
        <dbReference type="Proteomes" id="UP000499080"/>
    </source>
</evidence>
<keyword evidence="3" id="KW-1185">Reference proteome</keyword>
<evidence type="ECO:0000313" key="2">
    <source>
        <dbReference type="EMBL" id="GBL95454.1"/>
    </source>
</evidence>
<organism evidence="2 3">
    <name type="scientific">Araneus ventricosus</name>
    <name type="common">Orbweaver spider</name>
    <name type="synonym">Epeira ventricosa</name>
    <dbReference type="NCBI Taxonomy" id="182803"/>
    <lineage>
        <taxon>Eukaryota</taxon>
        <taxon>Metazoa</taxon>
        <taxon>Ecdysozoa</taxon>
        <taxon>Arthropoda</taxon>
        <taxon>Chelicerata</taxon>
        <taxon>Arachnida</taxon>
        <taxon>Araneae</taxon>
        <taxon>Araneomorphae</taxon>
        <taxon>Entelegynae</taxon>
        <taxon>Araneoidea</taxon>
        <taxon>Araneidae</taxon>
        <taxon>Araneus</taxon>
    </lineage>
</organism>
<evidence type="ECO:0000259" key="1">
    <source>
        <dbReference type="Pfam" id="PF25597"/>
    </source>
</evidence>
<reference evidence="2 3" key="1">
    <citation type="journal article" date="2019" name="Sci. Rep.">
        <title>Orb-weaving spider Araneus ventricosus genome elucidates the spidroin gene catalogue.</title>
        <authorList>
            <person name="Kono N."/>
            <person name="Nakamura H."/>
            <person name="Ohtoshi R."/>
            <person name="Moran D.A.P."/>
            <person name="Shinohara A."/>
            <person name="Yoshida Y."/>
            <person name="Fujiwara M."/>
            <person name="Mori M."/>
            <person name="Tomita M."/>
            <person name="Arakawa K."/>
        </authorList>
    </citation>
    <scope>NUCLEOTIDE SEQUENCE [LARGE SCALE GENOMIC DNA]</scope>
</reference>
<dbReference type="OrthoDB" id="6460584at2759"/>
<accession>A0A4Y2BWG4</accession>